<dbReference type="OrthoDB" id="5782056at2"/>
<keyword evidence="5" id="KW-1185">Reference proteome</keyword>
<dbReference type="PROSITE" id="PS50965">
    <property type="entry name" value="NERD"/>
    <property type="match status" value="1"/>
</dbReference>
<organism evidence="4 5">
    <name type="scientific">Plasticicumulans acidivorans</name>
    <dbReference type="NCBI Taxonomy" id="886464"/>
    <lineage>
        <taxon>Bacteria</taxon>
        <taxon>Pseudomonadati</taxon>
        <taxon>Pseudomonadota</taxon>
        <taxon>Gammaproteobacteria</taxon>
        <taxon>Candidatus Competibacteraceae</taxon>
        <taxon>Plasticicumulans</taxon>
    </lineage>
</organism>
<gene>
    <name evidence="4" type="ORF">C7443_10421</name>
</gene>
<protein>
    <submittedName>
        <fullName evidence="4">Nuclease-like protein</fullName>
    </submittedName>
</protein>
<evidence type="ECO:0000256" key="2">
    <source>
        <dbReference type="SAM" id="Phobius"/>
    </source>
</evidence>
<accession>A0A317MVE8</accession>
<dbReference type="AlphaFoldDB" id="A0A317MVE8"/>
<name>A0A317MVE8_9GAMM</name>
<feature type="domain" description="NERD" evidence="3">
    <location>
        <begin position="39"/>
        <end position="157"/>
    </location>
</feature>
<dbReference type="Proteomes" id="UP000246569">
    <property type="component" value="Unassembled WGS sequence"/>
</dbReference>
<sequence length="204" mass="22881">MDTRALLTTTLLSVAKSLWPLLLVAVLVGLYRLFRPQIKGWFGEYLVYRSLLRELPAAGYRVLHDVTLALGAGDTTQIDYIVIGPGGVTVIETKHFSGWLFGDAREAQWTQVIYRHKTRFQNPFRQHWKHVQALRERYELPAEAVHSAVVLLGCEWKASERPQGLSLSAGERLRGVRAQPAGGSVRRPVRGSPSASKRSAWRPA</sequence>
<evidence type="ECO:0000313" key="4">
    <source>
        <dbReference type="EMBL" id="PWV62227.1"/>
    </source>
</evidence>
<keyword evidence="2" id="KW-0472">Membrane</keyword>
<keyword evidence="2" id="KW-1133">Transmembrane helix</keyword>
<feature type="transmembrane region" description="Helical" evidence="2">
    <location>
        <begin position="17"/>
        <end position="34"/>
    </location>
</feature>
<comment type="caution">
    <text evidence="4">The sequence shown here is derived from an EMBL/GenBank/DDBJ whole genome shotgun (WGS) entry which is preliminary data.</text>
</comment>
<evidence type="ECO:0000256" key="1">
    <source>
        <dbReference type="SAM" id="MobiDB-lite"/>
    </source>
</evidence>
<evidence type="ECO:0000313" key="5">
    <source>
        <dbReference type="Proteomes" id="UP000246569"/>
    </source>
</evidence>
<feature type="region of interest" description="Disordered" evidence="1">
    <location>
        <begin position="169"/>
        <end position="204"/>
    </location>
</feature>
<evidence type="ECO:0000259" key="3">
    <source>
        <dbReference type="PROSITE" id="PS50965"/>
    </source>
</evidence>
<dbReference type="EMBL" id="QGTJ01000004">
    <property type="protein sequence ID" value="PWV62227.1"/>
    <property type="molecule type" value="Genomic_DNA"/>
</dbReference>
<proteinExistence type="predicted"/>
<keyword evidence="2" id="KW-0812">Transmembrane</keyword>
<dbReference type="Pfam" id="PF08378">
    <property type="entry name" value="NERD"/>
    <property type="match status" value="1"/>
</dbReference>
<reference evidence="4 5" key="1">
    <citation type="submission" date="2018-05" db="EMBL/GenBank/DDBJ databases">
        <title>Genomic Encyclopedia of Type Strains, Phase IV (KMG-IV): sequencing the most valuable type-strain genomes for metagenomic binning, comparative biology and taxonomic classification.</title>
        <authorList>
            <person name="Goeker M."/>
        </authorList>
    </citation>
    <scope>NUCLEOTIDE SEQUENCE [LARGE SCALE GENOMIC DNA]</scope>
    <source>
        <strain evidence="4 5">DSM 23606</strain>
    </source>
</reference>
<dbReference type="InterPro" id="IPR011528">
    <property type="entry name" value="NERD"/>
</dbReference>
<dbReference type="RefSeq" id="WP_110018068.1">
    <property type="nucleotide sequence ID" value="NZ_QGTJ01000004.1"/>
</dbReference>